<dbReference type="SUPFAM" id="SSF101478">
    <property type="entry name" value="ADP-ribosylglycohydrolase"/>
    <property type="match status" value="1"/>
</dbReference>
<dbReference type="AlphaFoldDB" id="W9V8L1"/>
<dbReference type="Proteomes" id="UP000019460">
    <property type="component" value="Unassembled WGS sequence"/>
</dbReference>
<accession>W9V8L1</accession>
<dbReference type="eggNOG" id="COG1397">
    <property type="taxonomic scope" value="Bacteria"/>
</dbReference>
<feature type="binding site" evidence="1">
    <location>
        <position position="73"/>
    </location>
    <ligand>
        <name>Mg(2+)</name>
        <dbReference type="ChEBI" id="CHEBI:18420"/>
        <label>1</label>
    </ligand>
</feature>
<evidence type="ECO:0000313" key="2">
    <source>
        <dbReference type="EMBL" id="EXJ15774.1"/>
    </source>
</evidence>
<proteinExistence type="predicted"/>
<dbReference type="GO" id="GO:0046872">
    <property type="term" value="F:metal ion binding"/>
    <property type="evidence" value="ECO:0007669"/>
    <property type="project" value="UniProtKB-KW"/>
</dbReference>
<dbReference type="InterPro" id="IPR036705">
    <property type="entry name" value="Ribosyl_crysJ1_sf"/>
</dbReference>
<dbReference type="GO" id="GO:0016787">
    <property type="term" value="F:hydrolase activity"/>
    <property type="evidence" value="ECO:0007669"/>
    <property type="project" value="UniProtKB-KW"/>
</dbReference>
<dbReference type="OrthoDB" id="9798107at2"/>
<feature type="binding site" evidence="1">
    <location>
        <position position="260"/>
    </location>
    <ligand>
        <name>Mg(2+)</name>
        <dbReference type="ChEBI" id="CHEBI:18420"/>
        <label>1</label>
    </ligand>
</feature>
<gene>
    <name evidence="2" type="ORF">D779_0998</name>
</gene>
<dbReference type="PANTHER" id="PTHR16222:SF12">
    <property type="entry name" value="ADP-RIBOSYLGLYCOHYDROLASE-RELATED"/>
    <property type="match status" value="1"/>
</dbReference>
<evidence type="ECO:0000256" key="1">
    <source>
        <dbReference type="PIRSR" id="PIRSR605502-1"/>
    </source>
</evidence>
<comment type="caution">
    <text evidence="2">The sequence shown here is derived from an EMBL/GenBank/DDBJ whole genome shotgun (WGS) entry which is preliminary data.</text>
</comment>
<keyword evidence="3" id="KW-1185">Reference proteome</keyword>
<feature type="binding site" evidence="1">
    <location>
        <position position="258"/>
    </location>
    <ligand>
        <name>Mg(2+)</name>
        <dbReference type="ChEBI" id="CHEBI:18420"/>
        <label>1</label>
    </ligand>
</feature>
<reference evidence="2 3" key="1">
    <citation type="submission" date="2012-11" db="EMBL/GenBank/DDBJ databases">
        <title>Genome assembly of Thiorhodococcus sp. AK35.</title>
        <authorList>
            <person name="Nupur N."/>
            <person name="Khatri I."/>
            <person name="Subramanian S."/>
            <person name="Pinnaka A."/>
        </authorList>
    </citation>
    <scope>NUCLEOTIDE SEQUENCE [LARGE SCALE GENOMIC DNA]</scope>
    <source>
        <strain evidence="2 3">AK35</strain>
    </source>
</reference>
<sequence>MFVSDLSDSPPARQETAQLQQRAIGAYLGLAVGDALGATVEFLTPREIRDQYGEHRDMVGGGWLRLRKGRVTDDTEMSLALGCSILEAGRVDAQAVAEAFSDWMRTKPVDIGHTVRRGISRFRRTGETEGPENEHDAGNGACMRALPIALATLGDGPEALDAANRLQAHVTHHSPLSDLGTLAVLRMVQTALLGGTKGQLIKIATELATTEPRYRFDRRRVENPDGYIVETLKAVIQALFDTDDFEPALIDVVNRGGDADTTGAILGMIAGALYGPAAIPRRWLNALDKEIAQSCRTQAAELLILSPHYGALRASR</sequence>
<dbReference type="NCBIfam" id="TIGR02662">
    <property type="entry name" value="dinitro_DRAG"/>
    <property type="match status" value="1"/>
</dbReference>
<keyword evidence="2" id="KW-0378">Hydrolase</keyword>
<dbReference type="Gene3D" id="1.10.4080.10">
    <property type="entry name" value="ADP-ribosylation/Crystallin J1"/>
    <property type="match status" value="1"/>
</dbReference>
<dbReference type="RefSeq" id="WP_043751664.1">
    <property type="nucleotide sequence ID" value="NZ_AONC01000021.1"/>
</dbReference>
<dbReference type="STRING" id="1249627.D779_0998"/>
<dbReference type="InterPro" id="IPR005502">
    <property type="entry name" value="Ribosyl_crysJ1"/>
</dbReference>
<feature type="binding site" evidence="1">
    <location>
        <position position="74"/>
    </location>
    <ligand>
        <name>Mg(2+)</name>
        <dbReference type="ChEBI" id="CHEBI:18420"/>
        <label>1</label>
    </ligand>
</feature>
<evidence type="ECO:0000313" key="3">
    <source>
        <dbReference type="Proteomes" id="UP000019460"/>
    </source>
</evidence>
<dbReference type="InterPro" id="IPR013479">
    <property type="entry name" value="ADP-ribosyl_diN_reduct_hydro"/>
</dbReference>
<dbReference type="InterPro" id="IPR050792">
    <property type="entry name" value="ADP-ribosylglycohydrolase"/>
</dbReference>
<feature type="binding site" evidence="1">
    <location>
        <position position="72"/>
    </location>
    <ligand>
        <name>Mg(2+)</name>
        <dbReference type="ChEBI" id="CHEBI:18420"/>
        <label>1</label>
    </ligand>
</feature>
<dbReference type="PANTHER" id="PTHR16222">
    <property type="entry name" value="ADP-RIBOSYLGLYCOHYDROLASE"/>
    <property type="match status" value="1"/>
</dbReference>
<feature type="binding site" evidence="1">
    <location>
        <position position="261"/>
    </location>
    <ligand>
        <name>Mg(2+)</name>
        <dbReference type="ChEBI" id="CHEBI:18420"/>
        <label>1</label>
    </ligand>
</feature>
<protein>
    <submittedName>
        <fullName evidence="2">ADP-ribosylglycohydrolase</fullName>
    </submittedName>
</protein>
<dbReference type="Pfam" id="PF03747">
    <property type="entry name" value="ADP_ribosyl_GH"/>
    <property type="match status" value="1"/>
</dbReference>
<keyword evidence="1" id="KW-0460">Magnesium</keyword>
<comment type="cofactor">
    <cofactor evidence="1">
        <name>Mg(2+)</name>
        <dbReference type="ChEBI" id="CHEBI:18420"/>
    </cofactor>
    <text evidence="1">Binds 2 magnesium ions per subunit.</text>
</comment>
<name>W9V8L1_9GAMM</name>
<keyword evidence="1" id="KW-0479">Metal-binding</keyword>
<organism evidence="2 3">
    <name type="scientific">Imhoffiella purpurea</name>
    <dbReference type="NCBI Taxonomy" id="1249627"/>
    <lineage>
        <taxon>Bacteria</taxon>
        <taxon>Pseudomonadati</taxon>
        <taxon>Pseudomonadota</taxon>
        <taxon>Gammaproteobacteria</taxon>
        <taxon>Chromatiales</taxon>
        <taxon>Chromatiaceae</taxon>
        <taxon>Imhoffiella</taxon>
    </lineage>
</organism>
<dbReference type="EMBL" id="AONC01000021">
    <property type="protein sequence ID" value="EXJ15774.1"/>
    <property type="molecule type" value="Genomic_DNA"/>
</dbReference>